<dbReference type="Gene3D" id="3.10.129.10">
    <property type="entry name" value="Hotdog Thioesterase"/>
    <property type="match status" value="1"/>
</dbReference>
<reference evidence="1 2" key="1">
    <citation type="submission" date="2016-10" db="EMBL/GenBank/DDBJ databases">
        <authorList>
            <person name="de Groot N.N."/>
        </authorList>
    </citation>
    <scope>NUCLEOTIDE SEQUENCE [LARGE SCALE GENOMIC DNA]</scope>
    <source>
        <strain evidence="1 2">DSM 15123</strain>
    </source>
</reference>
<protein>
    <submittedName>
        <fullName evidence="1">4-hydroxybenzoyl-CoA thioesterase</fullName>
    </submittedName>
</protein>
<proteinExistence type="predicted"/>
<dbReference type="STRING" id="1121117.SAMN02745977_02402"/>
<keyword evidence="2" id="KW-1185">Reference proteome</keyword>
<dbReference type="CDD" id="cd00586">
    <property type="entry name" value="4HBT"/>
    <property type="match status" value="1"/>
</dbReference>
<dbReference type="Pfam" id="PF13279">
    <property type="entry name" value="4HBT_2"/>
    <property type="match status" value="1"/>
</dbReference>
<dbReference type="PANTHER" id="PTHR31793:SF24">
    <property type="entry name" value="LONG-CHAIN ACYL-COA THIOESTERASE FADM"/>
    <property type="match status" value="1"/>
</dbReference>
<dbReference type="AlphaFoldDB" id="A0A1H8KNR7"/>
<accession>A0A1H8KNR7</accession>
<dbReference type="RefSeq" id="WP_159430759.1">
    <property type="nucleotide sequence ID" value="NZ_FOCW01000012.1"/>
</dbReference>
<name>A0A1H8KNR7_9BURK</name>
<gene>
    <name evidence="1" type="ORF">SAMN02745977_02402</name>
</gene>
<dbReference type="OrthoDB" id="21822at2"/>
<organism evidence="1 2">
    <name type="scientific">Brachymonas denitrificans DSM 15123</name>
    <dbReference type="NCBI Taxonomy" id="1121117"/>
    <lineage>
        <taxon>Bacteria</taxon>
        <taxon>Pseudomonadati</taxon>
        <taxon>Pseudomonadota</taxon>
        <taxon>Betaproteobacteria</taxon>
        <taxon>Burkholderiales</taxon>
        <taxon>Comamonadaceae</taxon>
        <taxon>Brachymonas</taxon>
    </lineage>
</organism>
<dbReference type="InterPro" id="IPR029069">
    <property type="entry name" value="HotDog_dom_sf"/>
</dbReference>
<dbReference type="EMBL" id="FOCW01000012">
    <property type="protein sequence ID" value="SEN94525.1"/>
    <property type="molecule type" value="Genomic_DNA"/>
</dbReference>
<dbReference type="GO" id="GO:0047617">
    <property type="term" value="F:fatty acyl-CoA hydrolase activity"/>
    <property type="evidence" value="ECO:0007669"/>
    <property type="project" value="TreeGrafter"/>
</dbReference>
<sequence length="142" mass="16449">MAEVFRRTRVVRFGQCDPAGIVYYPRYTELGHELVEEWFREGLGVDFHTLHEEWGQGFPTASLELDFLRPTRYGETLDCALWVTRLGESSLMLVLEFACAGEVRVRIRQRLVNVDYRTLRPGAMAPALRTQFARFLHAKDTP</sequence>
<evidence type="ECO:0000313" key="2">
    <source>
        <dbReference type="Proteomes" id="UP000199531"/>
    </source>
</evidence>
<dbReference type="InterPro" id="IPR050563">
    <property type="entry name" value="4-hydroxybenzoyl-CoA_TE"/>
</dbReference>
<dbReference type="SUPFAM" id="SSF54637">
    <property type="entry name" value="Thioesterase/thiol ester dehydrase-isomerase"/>
    <property type="match status" value="1"/>
</dbReference>
<evidence type="ECO:0000313" key="1">
    <source>
        <dbReference type="EMBL" id="SEN94525.1"/>
    </source>
</evidence>
<dbReference type="Proteomes" id="UP000199531">
    <property type="component" value="Unassembled WGS sequence"/>
</dbReference>
<dbReference type="PANTHER" id="PTHR31793">
    <property type="entry name" value="4-HYDROXYBENZOYL-COA THIOESTERASE FAMILY MEMBER"/>
    <property type="match status" value="1"/>
</dbReference>